<name>A0ABN7SJB5_OIKDI</name>
<feature type="region of interest" description="Disordered" evidence="1">
    <location>
        <begin position="107"/>
        <end position="170"/>
    </location>
</feature>
<feature type="compositionally biased region" description="Basic residues" evidence="1">
    <location>
        <begin position="160"/>
        <end position="170"/>
    </location>
</feature>
<keyword evidence="3" id="KW-1185">Reference proteome</keyword>
<evidence type="ECO:0000313" key="2">
    <source>
        <dbReference type="EMBL" id="CAG5099054.1"/>
    </source>
</evidence>
<evidence type="ECO:0000256" key="1">
    <source>
        <dbReference type="SAM" id="MobiDB-lite"/>
    </source>
</evidence>
<accession>A0ABN7SJB5</accession>
<dbReference type="Proteomes" id="UP001158576">
    <property type="component" value="Chromosome XSR"/>
</dbReference>
<evidence type="ECO:0000313" key="3">
    <source>
        <dbReference type="Proteomes" id="UP001158576"/>
    </source>
</evidence>
<feature type="compositionally biased region" description="Basic and acidic residues" evidence="1">
    <location>
        <begin position="150"/>
        <end position="159"/>
    </location>
</feature>
<organism evidence="2 3">
    <name type="scientific">Oikopleura dioica</name>
    <name type="common">Tunicate</name>
    <dbReference type="NCBI Taxonomy" id="34765"/>
    <lineage>
        <taxon>Eukaryota</taxon>
        <taxon>Metazoa</taxon>
        <taxon>Chordata</taxon>
        <taxon>Tunicata</taxon>
        <taxon>Appendicularia</taxon>
        <taxon>Copelata</taxon>
        <taxon>Oikopleuridae</taxon>
        <taxon>Oikopleura</taxon>
    </lineage>
</organism>
<reference evidence="2 3" key="1">
    <citation type="submission" date="2021-04" db="EMBL/GenBank/DDBJ databases">
        <authorList>
            <person name="Bliznina A."/>
        </authorList>
    </citation>
    <scope>NUCLEOTIDE SEQUENCE [LARGE SCALE GENOMIC DNA]</scope>
</reference>
<sequence>MLSKTTIPNATDKLEEIEVEGTEVYCLRVPRGYDINSLKGTTIFKTDDSVQYQIEGTTTELSMKNDPNRNATLISGLGDGENCVCVPIAGEIELSAFPTLHEPKDFDYKPMTARPDVEETKDRSQLALTGMLPTPKSESSSKAKKRKSKKSEAHEAETPRKKKKKSKSSA</sequence>
<gene>
    <name evidence="2" type="ORF">OKIOD_LOCUS7765</name>
</gene>
<protein>
    <submittedName>
        <fullName evidence="2">Oidioi.mRNA.OKI2018_I69.XSR.g16207.t1.cds</fullName>
    </submittedName>
</protein>
<feature type="compositionally biased region" description="Basic and acidic residues" evidence="1">
    <location>
        <begin position="115"/>
        <end position="124"/>
    </location>
</feature>
<proteinExistence type="predicted"/>
<dbReference type="EMBL" id="OU015569">
    <property type="protein sequence ID" value="CAG5099054.1"/>
    <property type="molecule type" value="Genomic_DNA"/>
</dbReference>